<evidence type="ECO:0000313" key="2">
    <source>
        <dbReference type="EMBL" id="ETI68337.1"/>
    </source>
</evidence>
<dbReference type="AlphaFoldDB" id="A0AB94IMR1"/>
<evidence type="ECO:0000256" key="1">
    <source>
        <dbReference type="SAM" id="Phobius"/>
    </source>
</evidence>
<protein>
    <submittedName>
        <fullName evidence="2">Uncharacterized protein</fullName>
    </submittedName>
</protein>
<sequence>MSPLQIAAFVMPLVFLVYQMIIDFANLYPFNDIHSRDQRLRKFEVLGNYPPLVIIAACFFFSNGIGHWFGWVLTSIIMVMHLLAWWIPYLTGYPHQVRVDYEKYFHNTYKFLPAIKNHIIPDAEHVGVGVLLTATLIVQSVYLFT</sequence>
<name>A0AB94IMR1_9BACI</name>
<accession>A0AB94IMR1</accession>
<feature type="transmembrane region" description="Helical" evidence="1">
    <location>
        <begin position="45"/>
        <end position="62"/>
    </location>
</feature>
<organism evidence="2 3">
    <name type="scientific">Neobacillus vireti LMG 21834</name>
    <dbReference type="NCBI Taxonomy" id="1131730"/>
    <lineage>
        <taxon>Bacteria</taxon>
        <taxon>Bacillati</taxon>
        <taxon>Bacillota</taxon>
        <taxon>Bacilli</taxon>
        <taxon>Bacillales</taxon>
        <taxon>Bacillaceae</taxon>
        <taxon>Neobacillus</taxon>
    </lineage>
</organism>
<keyword evidence="1" id="KW-0812">Transmembrane</keyword>
<dbReference type="EMBL" id="ALAN01000071">
    <property type="protein sequence ID" value="ETI68337.1"/>
    <property type="molecule type" value="Genomic_DNA"/>
</dbReference>
<gene>
    <name evidence="2" type="ORF">BAVI_12729</name>
</gene>
<feature type="transmembrane region" description="Helical" evidence="1">
    <location>
        <begin position="68"/>
        <end position="88"/>
    </location>
</feature>
<proteinExistence type="predicted"/>
<comment type="caution">
    <text evidence="2">The sequence shown here is derived from an EMBL/GenBank/DDBJ whole genome shotgun (WGS) entry which is preliminary data.</text>
</comment>
<keyword evidence="3" id="KW-1185">Reference proteome</keyword>
<feature type="transmembrane region" description="Helical" evidence="1">
    <location>
        <begin position="6"/>
        <end position="25"/>
    </location>
</feature>
<evidence type="ECO:0000313" key="3">
    <source>
        <dbReference type="Proteomes" id="UP000018877"/>
    </source>
</evidence>
<keyword evidence="1" id="KW-1133">Transmembrane helix</keyword>
<keyword evidence="1" id="KW-0472">Membrane</keyword>
<dbReference type="RefSeq" id="WP_024028731.1">
    <property type="nucleotide sequence ID" value="NZ_ALAN01000071.1"/>
</dbReference>
<reference evidence="2 3" key="1">
    <citation type="journal article" date="2014" name="Environ. Microbiol.">
        <title>The nitrate-ammonifying and nosZ-carrying bacterium Bacillus vireti is a potent source and sink for nitric and nitrous oxide under high nitrate conditions.</title>
        <authorList>
            <person name="Mania D."/>
            <person name="Heylen K."/>
            <person name="van Spanning R.J."/>
            <person name="Frostegard A."/>
        </authorList>
    </citation>
    <scope>NUCLEOTIDE SEQUENCE [LARGE SCALE GENOMIC DNA]</scope>
    <source>
        <strain evidence="2 3">LMG 21834</strain>
    </source>
</reference>
<dbReference type="Proteomes" id="UP000018877">
    <property type="component" value="Unassembled WGS sequence"/>
</dbReference>